<comment type="caution">
    <text evidence="4">The sequence shown here is derived from an EMBL/GenBank/DDBJ whole genome shotgun (WGS) entry which is preliminary data.</text>
</comment>
<evidence type="ECO:0000256" key="1">
    <source>
        <dbReference type="SAM" id="MobiDB-lite"/>
    </source>
</evidence>
<dbReference type="EMBL" id="MSCT01000002">
    <property type="protein sequence ID" value="OLF56615.1"/>
    <property type="molecule type" value="Genomic_DNA"/>
</dbReference>
<feature type="domain" description="DUF4124" evidence="3">
    <location>
        <begin position="8"/>
        <end position="57"/>
    </location>
</feature>
<sequence length="171" mass="18567">MRSYCLYLLLLASLPAAAQIYRYTDANGNAAYSDRPPAGVPSQVVEPSPPNRSAAPRLTPTPGTEKTATPQASAPIYSTLELSGVPDGGVVRANNGAFTVEVRLQPRLRSEHRLRLQLDGQPYGQAGHLPSLPLRDIDRGEHRLAVQVLDGERVVQQSPALTFTLLRTHRP</sequence>
<evidence type="ECO:0000259" key="3">
    <source>
        <dbReference type="Pfam" id="PF13511"/>
    </source>
</evidence>
<name>A0A1Q8EY11_9PSED</name>
<dbReference type="InterPro" id="IPR025392">
    <property type="entry name" value="DUF4124"/>
</dbReference>
<dbReference type="Proteomes" id="UP000185578">
    <property type="component" value="Unassembled WGS sequence"/>
</dbReference>
<organism evidence="4 5">
    <name type="scientific">Pseudomonas chlororaphis</name>
    <dbReference type="NCBI Taxonomy" id="587753"/>
    <lineage>
        <taxon>Bacteria</taxon>
        <taxon>Pseudomonadati</taxon>
        <taxon>Pseudomonadota</taxon>
        <taxon>Gammaproteobacteria</taxon>
        <taxon>Pseudomonadales</taxon>
        <taxon>Pseudomonadaceae</taxon>
        <taxon>Pseudomonas</taxon>
    </lineage>
</organism>
<feature type="compositionally biased region" description="Polar residues" evidence="1">
    <location>
        <begin position="61"/>
        <end position="72"/>
    </location>
</feature>
<dbReference type="RefSeq" id="WP_075117424.1">
    <property type="nucleotide sequence ID" value="NZ_MSCT01000002.1"/>
</dbReference>
<keyword evidence="2" id="KW-0732">Signal</keyword>
<dbReference type="AlphaFoldDB" id="A0A1Q8EY11"/>
<evidence type="ECO:0000313" key="5">
    <source>
        <dbReference type="Proteomes" id="UP000185578"/>
    </source>
</evidence>
<accession>A0A1Q8EY11</accession>
<proteinExistence type="predicted"/>
<evidence type="ECO:0000256" key="2">
    <source>
        <dbReference type="SAM" id="SignalP"/>
    </source>
</evidence>
<feature type="region of interest" description="Disordered" evidence="1">
    <location>
        <begin position="32"/>
        <end position="74"/>
    </location>
</feature>
<gene>
    <name evidence="4" type="ORF">BTN82_01555</name>
</gene>
<protein>
    <submittedName>
        <fullName evidence="4">DUF4124 domain-containing protein</fullName>
    </submittedName>
</protein>
<evidence type="ECO:0000313" key="4">
    <source>
        <dbReference type="EMBL" id="OLF56615.1"/>
    </source>
</evidence>
<dbReference type="OrthoDB" id="7062774at2"/>
<feature type="signal peptide" evidence="2">
    <location>
        <begin position="1"/>
        <end position="18"/>
    </location>
</feature>
<reference evidence="4 5" key="1">
    <citation type="submission" date="2016-12" db="EMBL/GenBank/DDBJ databases">
        <authorList>
            <person name="Song W.-J."/>
            <person name="Kurnit D.M."/>
        </authorList>
    </citation>
    <scope>NUCLEOTIDE SEQUENCE [LARGE SCALE GENOMIC DNA]</scope>
    <source>
        <strain evidence="4 5">PCL1601</strain>
    </source>
</reference>
<feature type="chain" id="PRO_5013000029" evidence="2">
    <location>
        <begin position="19"/>
        <end position="171"/>
    </location>
</feature>
<dbReference type="Pfam" id="PF13511">
    <property type="entry name" value="DUF4124"/>
    <property type="match status" value="1"/>
</dbReference>